<protein>
    <recommendedName>
        <fullName evidence="1">F-box domain-containing protein</fullName>
    </recommendedName>
</protein>
<keyword evidence="3" id="KW-1185">Reference proteome</keyword>
<evidence type="ECO:0000313" key="2">
    <source>
        <dbReference type="EMBL" id="TKW31096.1"/>
    </source>
</evidence>
<sequence length="380" mass="41324">MLSQRPTTRGDDGVLPPDALYEILLRVPAGPLCRFRAVCQSWRSLLSDPPFVAAHAARHRGDPLFAIAVAGGSHGETAEIKLLDTSGRVAKRVDAGPSALLRQMRPHLDLVFIRRLVPFGVQDAHPLRVLDPATGTVSLLPNDDGACDRSYVFGRAATSTGGDGEYKVLSLCSCKILTVDGYHGRHGAWRTAPAPPVDDIETLHTGTVVAKGVVYLLVDNADGGWTMAAFDLEAEQWRPSLLRGPVAVPSIGDRTQRSLAEVNGRLAAVSSTVSTMDLWLLVGSGEQALWSKRCRVLTSSVPRRRGLYAYEEPLWVLDDGRVAFWACSYFARTGALWMYDPRTETCTRVAAMENCPKVGVGVYTGNLLRQVQRPHGMVVI</sequence>
<gene>
    <name evidence="2" type="ORF">SEVIR_2G082600v2</name>
</gene>
<dbReference type="InterPro" id="IPR050796">
    <property type="entry name" value="SCF_F-box_component"/>
</dbReference>
<dbReference type="InterPro" id="IPR013187">
    <property type="entry name" value="F-box-assoc_dom_typ3"/>
</dbReference>
<dbReference type="EMBL" id="CM016553">
    <property type="protein sequence ID" value="TKW31096.1"/>
    <property type="molecule type" value="Genomic_DNA"/>
</dbReference>
<organism evidence="2 3">
    <name type="scientific">Setaria viridis</name>
    <name type="common">Green bristlegrass</name>
    <name type="synonym">Setaria italica subsp. viridis</name>
    <dbReference type="NCBI Taxonomy" id="4556"/>
    <lineage>
        <taxon>Eukaryota</taxon>
        <taxon>Viridiplantae</taxon>
        <taxon>Streptophyta</taxon>
        <taxon>Embryophyta</taxon>
        <taxon>Tracheophyta</taxon>
        <taxon>Spermatophyta</taxon>
        <taxon>Magnoliopsida</taxon>
        <taxon>Liliopsida</taxon>
        <taxon>Poales</taxon>
        <taxon>Poaceae</taxon>
        <taxon>PACMAD clade</taxon>
        <taxon>Panicoideae</taxon>
        <taxon>Panicodae</taxon>
        <taxon>Paniceae</taxon>
        <taxon>Cenchrinae</taxon>
        <taxon>Setaria</taxon>
    </lineage>
</organism>
<dbReference type="OMA" id="GRCDTDA"/>
<dbReference type="SMART" id="SM00256">
    <property type="entry name" value="FBOX"/>
    <property type="match status" value="1"/>
</dbReference>
<dbReference type="PANTHER" id="PTHR31672">
    <property type="entry name" value="BNACNNG10540D PROTEIN"/>
    <property type="match status" value="1"/>
</dbReference>
<proteinExistence type="predicted"/>
<evidence type="ECO:0000313" key="3">
    <source>
        <dbReference type="Proteomes" id="UP000298652"/>
    </source>
</evidence>
<dbReference type="CDD" id="cd22157">
    <property type="entry name" value="F-box_AtFBW1-like"/>
    <property type="match status" value="1"/>
</dbReference>
<dbReference type="InterPro" id="IPR001810">
    <property type="entry name" value="F-box_dom"/>
</dbReference>
<dbReference type="Gramene" id="TKW31096">
    <property type="protein sequence ID" value="TKW31096"/>
    <property type="gene ID" value="SEVIR_2G082600v2"/>
</dbReference>
<dbReference type="Pfam" id="PF00646">
    <property type="entry name" value="F-box"/>
    <property type="match status" value="1"/>
</dbReference>
<feature type="domain" description="F-box" evidence="1">
    <location>
        <begin position="15"/>
        <end position="55"/>
    </location>
</feature>
<dbReference type="InterPro" id="IPR036047">
    <property type="entry name" value="F-box-like_dom_sf"/>
</dbReference>
<dbReference type="PANTHER" id="PTHR31672:SF13">
    <property type="entry name" value="F-BOX PROTEIN CPR30-LIKE"/>
    <property type="match status" value="1"/>
</dbReference>
<name>A0A4V6DAR1_SETVI</name>
<dbReference type="SUPFAM" id="SSF81383">
    <property type="entry name" value="F-box domain"/>
    <property type="match status" value="1"/>
</dbReference>
<dbReference type="InterPro" id="IPR011043">
    <property type="entry name" value="Gal_Oxase/kelch_b-propeller"/>
</dbReference>
<reference evidence="2" key="1">
    <citation type="submission" date="2019-03" db="EMBL/GenBank/DDBJ databases">
        <title>WGS assembly of Setaria viridis.</title>
        <authorList>
            <person name="Huang P."/>
            <person name="Jenkins J."/>
            <person name="Grimwood J."/>
            <person name="Barry K."/>
            <person name="Healey A."/>
            <person name="Mamidi S."/>
            <person name="Sreedasyam A."/>
            <person name="Shu S."/>
            <person name="Feldman M."/>
            <person name="Wu J."/>
            <person name="Yu Y."/>
            <person name="Chen C."/>
            <person name="Johnson J."/>
            <person name="Rokhsar D."/>
            <person name="Baxter I."/>
            <person name="Schmutz J."/>
            <person name="Brutnell T."/>
            <person name="Kellogg E."/>
        </authorList>
    </citation>
    <scope>NUCLEOTIDE SEQUENCE [LARGE SCALE GENOMIC DNA]</scope>
</reference>
<dbReference type="Proteomes" id="UP000298652">
    <property type="component" value="Chromosome 2"/>
</dbReference>
<dbReference type="Pfam" id="PF08268">
    <property type="entry name" value="FBA_3"/>
    <property type="match status" value="1"/>
</dbReference>
<dbReference type="Gene3D" id="1.20.1280.50">
    <property type="match status" value="1"/>
</dbReference>
<evidence type="ECO:0000259" key="1">
    <source>
        <dbReference type="SMART" id="SM00256"/>
    </source>
</evidence>
<accession>A0A4V6DAR1</accession>
<dbReference type="SUPFAM" id="SSF50965">
    <property type="entry name" value="Galactose oxidase, central domain"/>
    <property type="match status" value="1"/>
</dbReference>
<dbReference type="AlphaFoldDB" id="A0A4V6DAR1"/>